<evidence type="ECO:0000256" key="3">
    <source>
        <dbReference type="ARBA" id="ARBA00023136"/>
    </source>
</evidence>
<keyword evidence="1 5" id="KW-0812">Transmembrane</keyword>
<feature type="transmembrane region" description="Helical" evidence="5">
    <location>
        <begin position="204"/>
        <end position="224"/>
    </location>
</feature>
<dbReference type="CDD" id="cd17477">
    <property type="entry name" value="MFS_YcaD_like"/>
    <property type="match status" value="1"/>
</dbReference>
<dbReference type="PANTHER" id="PTHR23521">
    <property type="entry name" value="TRANSPORTER MFS SUPERFAMILY"/>
    <property type="match status" value="1"/>
</dbReference>
<feature type="domain" description="Major facilitator superfamily (MFS) profile" evidence="6">
    <location>
        <begin position="8"/>
        <end position="377"/>
    </location>
</feature>
<protein>
    <submittedName>
        <fullName evidence="7">MFS transporter</fullName>
    </submittedName>
</protein>
<feature type="transmembrane region" description="Helical" evidence="5">
    <location>
        <begin position="131"/>
        <end position="151"/>
    </location>
</feature>
<keyword evidence="3 5" id="KW-0472">Membrane</keyword>
<dbReference type="SUPFAM" id="SSF103473">
    <property type="entry name" value="MFS general substrate transporter"/>
    <property type="match status" value="1"/>
</dbReference>
<keyword evidence="8" id="KW-1185">Reference proteome</keyword>
<dbReference type="InterPro" id="IPR011701">
    <property type="entry name" value="MFS"/>
</dbReference>
<feature type="transmembrane region" description="Helical" evidence="5">
    <location>
        <begin position="236"/>
        <end position="254"/>
    </location>
</feature>
<feature type="transmembrane region" description="Helical" evidence="5">
    <location>
        <begin position="355"/>
        <end position="372"/>
    </location>
</feature>
<feature type="transmembrane region" description="Helical" evidence="5">
    <location>
        <begin position="326"/>
        <end position="349"/>
    </location>
</feature>
<evidence type="ECO:0000256" key="2">
    <source>
        <dbReference type="ARBA" id="ARBA00022989"/>
    </source>
</evidence>
<evidence type="ECO:0000256" key="5">
    <source>
        <dbReference type="SAM" id="Phobius"/>
    </source>
</evidence>
<feature type="transmembrane region" description="Helical" evidence="5">
    <location>
        <begin position="163"/>
        <end position="183"/>
    </location>
</feature>
<dbReference type="Pfam" id="PF07690">
    <property type="entry name" value="MFS_1"/>
    <property type="match status" value="1"/>
</dbReference>
<dbReference type="Gene3D" id="1.20.1250.20">
    <property type="entry name" value="MFS general substrate transporter like domains"/>
    <property type="match status" value="2"/>
</dbReference>
<dbReference type="FunFam" id="1.20.1250.20:FF:000327">
    <property type="entry name" value="Transporter, MFS superfamily"/>
    <property type="match status" value="1"/>
</dbReference>
<proteinExistence type="predicted"/>
<sequence>MTNNPLYTFPAIYLATILMLAGSGLFTTYLGLRLTSEGVSEMLIGSLTTAFYAGLVVGAKIGHRLIASFGHIRSYVACAGLATIATLAYVLIENIAVWVALRFVIGIVMMNQYMVLESWLNEQAEENQRGIAFAGYMIATDLGLMLGQAYLHQFPALDFRPLIMIAMLFAACLIPIAMTRRVHPAKLTAAPLEISFFWQKVPQALIMIFLVGIMVGSFYGLAAVYAKKSGLDTSNASLFVMVCIGAGFLAQWPIGWLSDHFNRAKLIRINAVLFAISTIPLWGFIELPTLLMMACGFIGGIFLFTFYPLAIAFANDNVEQSKRVALSALLLSAYGIGASIGPILIGTLMEYFKPSAYYIASSIAALLIAIWVKPNKVKYVEDGPLQHVVVTTTVSTVGATLDPRIDEIPEELIVEAPPTIGRSDDIISEDEETTETDQHPTPPSEVK</sequence>
<evidence type="ECO:0000259" key="6">
    <source>
        <dbReference type="PROSITE" id="PS50850"/>
    </source>
</evidence>
<dbReference type="PANTHER" id="PTHR23521:SF3">
    <property type="entry name" value="MFS TRANSPORTER"/>
    <property type="match status" value="1"/>
</dbReference>
<organism evidence="7 8">
    <name type="scientific">Entomomonas asaccharolytica</name>
    <dbReference type="NCBI Taxonomy" id="2785331"/>
    <lineage>
        <taxon>Bacteria</taxon>
        <taxon>Pseudomonadati</taxon>
        <taxon>Pseudomonadota</taxon>
        <taxon>Gammaproteobacteria</taxon>
        <taxon>Pseudomonadales</taxon>
        <taxon>Pseudomonadaceae</taxon>
        <taxon>Entomomonas</taxon>
    </lineage>
</organism>
<feature type="transmembrane region" description="Helical" evidence="5">
    <location>
        <begin position="266"/>
        <end position="285"/>
    </location>
</feature>
<feature type="transmembrane region" description="Helical" evidence="5">
    <location>
        <begin position="98"/>
        <end position="119"/>
    </location>
</feature>
<feature type="compositionally biased region" description="Acidic residues" evidence="4">
    <location>
        <begin position="426"/>
        <end position="435"/>
    </location>
</feature>
<reference evidence="7 8" key="1">
    <citation type="submission" date="2021-01" db="EMBL/GenBank/DDBJ databases">
        <title>Entomomonas sp. F2A isolated from a house cricket (Acheta domesticus).</title>
        <authorList>
            <person name="Spergser J."/>
            <person name="Busse H.-J."/>
        </authorList>
    </citation>
    <scope>NUCLEOTIDE SEQUENCE [LARGE SCALE GENOMIC DNA]</scope>
    <source>
        <strain evidence="7 8">F2A</strain>
    </source>
</reference>
<feature type="transmembrane region" description="Helical" evidence="5">
    <location>
        <begin position="291"/>
        <end position="314"/>
    </location>
</feature>
<dbReference type="PROSITE" id="PS50850">
    <property type="entry name" value="MFS"/>
    <property type="match status" value="1"/>
</dbReference>
<dbReference type="RefSeq" id="WP_201091903.1">
    <property type="nucleotide sequence ID" value="NZ_CP067393.1"/>
</dbReference>
<dbReference type="InterPro" id="IPR020846">
    <property type="entry name" value="MFS_dom"/>
</dbReference>
<feature type="transmembrane region" description="Helical" evidence="5">
    <location>
        <begin position="42"/>
        <end position="62"/>
    </location>
</feature>
<dbReference type="InterPro" id="IPR036259">
    <property type="entry name" value="MFS_trans_sf"/>
</dbReference>
<evidence type="ECO:0000313" key="8">
    <source>
        <dbReference type="Proteomes" id="UP000595278"/>
    </source>
</evidence>
<feature type="transmembrane region" description="Helical" evidence="5">
    <location>
        <begin position="74"/>
        <end position="92"/>
    </location>
</feature>
<evidence type="ECO:0000256" key="4">
    <source>
        <dbReference type="SAM" id="MobiDB-lite"/>
    </source>
</evidence>
<dbReference type="KEGG" id="eaz:JHT90_13500"/>
<accession>A0A974NEZ3</accession>
<dbReference type="Proteomes" id="UP000595278">
    <property type="component" value="Chromosome"/>
</dbReference>
<dbReference type="EMBL" id="CP067393">
    <property type="protein sequence ID" value="QQP85375.1"/>
    <property type="molecule type" value="Genomic_DNA"/>
</dbReference>
<dbReference type="GO" id="GO:0022857">
    <property type="term" value="F:transmembrane transporter activity"/>
    <property type="evidence" value="ECO:0007669"/>
    <property type="project" value="InterPro"/>
</dbReference>
<dbReference type="GO" id="GO:0005886">
    <property type="term" value="C:plasma membrane"/>
    <property type="evidence" value="ECO:0007669"/>
    <property type="project" value="TreeGrafter"/>
</dbReference>
<evidence type="ECO:0000313" key="7">
    <source>
        <dbReference type="EMBL" id="QQP85375.1"/>
    </source>
</evidence>
<evidence type="ECO:0000256" key="1">
    <source>
        <dbReference type="ARBA" id="ARBA00022692"/>
    </source>
</evidence>
<feature type="transmembrane region" description="Helical" evidence="5">
    <location>
        <begin position="12"/>
        <end position="30"/>
    </location>
</feature>
<keyword evidence="2 5" id="KW-1133">Transmembrane helix</keyword>
<feature type="region of interest" description="Disordered" evidence="4">
    <location>
        <begin position="419"/>
        <end position="447"/>
    </location>
</feature>
<dbReference type="AlphaFoldDB" id="A0A974NEZ3"/>
<dbReference type="InterPro" id="IPR047200">
    <property type="entry name" value="MFS_YcaD-like"/>
</dbReference>
<name>A0A974NEZ3_9GAMM</name>
<gene>
    <name evidence="7" type="ORF">JHT90_13500</name>
</gene>